<accession>A0AA39ZJ16</accession>
<reference evidence="1" key="1">
    <citation type="submission" date="2023-06" db="EMBL/GenBank/DDBJ databases">
        <title>Genome-scale phylogeny and comparative genomics of the fungal order Sordariales.</title>
        <authorList>
            <consortium name="Lawrence Berkeley National Laboratory"/>
            <person name="Hensen N."/>
            <person name="Bonometti L."/>
            <person name="Westerberg I."/>
            <person name="Brannstrom I.O."/>
            <person name="Guillou S."/>
            <person name="Cros-Aarteil S."/>
            <person name="Calhoun S."/>
            <person name="Haridas S."/>
            <person name="Kuo A."/>
            <person name="Mondo S."/>
            <person name="Pangilinan J."/>
            <person name="Riley R."/>
            <person name="Labutti K."/>
            <person name="Andreopoulos B."/>
            <person name="Lipzen A."/>
            <person name="Chen C."/>
            <person name="Yanf M."/>
            <person name="Daum C."/>
            <person name="Ng V."/>
            <person name="Clum A."/>
            <person name="Steindorff A."/>
            <person name="Ohm R."/>
            <person name="Martin F."/>
            <person name="Silar P."/>
            <person name="Natvig D."/>
            <person name="Lalanne C."/>
            <person name="Gautier V."/>
            <person name="Ament-Velasquez S.L."/>
            <person name="Kruys A."/>
            <person name="Hutchinson M.I."/>
            <person name="Powell A.J."/>
            <person name="Barry K."/>
            <person name="Miller A.N."/>
            <person name="Grigoriev I.V."/>
            <person name="Debuchy R."/>
            <person name="Gladieux P."/>
            <person name="Thoren M.H."/>
            <person name="Johannesson H."/>
        </authorList>
    </citation>
    <scope>NUCLEOTIDE SEQUENCE</scope>
    <source>
        <strain evidence="1">CBS 307.81</strain>
    </source>
</reference>
<gene>
    <name evidence="1" type="ORF">QBC41DRAFT_315239</name>
</gene>
<evidence type="ECO:0000313" key="2">
    <source>
        <dbReference type="Proteomes" id="UP001174997"/>
    </source>
</evidence>
<dbReference type="EMBL" id="JAULSY010000019">
    <property type="protein sequence ID" value="KAK0671638.1"/>
    <property type="molecule type" value="Genomic_DNA"/>
</dbReference>
<proteinExistence type="predicted"/>
<protein>
    <submittedName>
        <fullName evidence="1">Uncharacterized protein</fullName>
    </submittedName>
</protein>
<keyword evidence="2" id="KW-1185">Reference proteome</keyword>
<organism evidence="1 2">
    <name type="scientific">Cercophora samala</name>
    <dbReference type="NCBI Taxonomy" id="330535"/>
    <lineage>
        <taxon>Eukaryota</taxon>
        <taxon>Fungi</taxon>
        <taxon>Dikarya</taxon>
        <taxon>Ascomycota</taxon>
        <taxon>Pezizomycotina</taxon>
        <taxon>Sordariomycetes</taxon>
        <taxon>Sordariomycetidae</taxon>
        <taxon>Sordariales</taxon>
        <taxon>Lasiosphaeriaceae</taxon>
        <taxon>Cercophora</taxon>
    </lineage>
</organism>
<name>A0AA39ZJ16_9PEZI</name>
<dbReference type="Proteomes" id="UP001174997">
    <property type="component" value="Unassembled WGS sequence"/>
</dbReference>
<comment type="caution">
    <text evidence="1">The sequence shown here is derived from an EMBL/GenBank/DDBJ whole genome shotgun (WGS) entry which is preliminary data.</text>
</comment>
<evidence type="ECO:0000313" key="1">
    <source>
        <dbReference type="EMBL" id="KAK0671638.1"/>
    </source>
</evidence>
<dbReference type="AlphaFoldDB" id="A0AA39ZJ16"/>
<sequence>MVGHHQSPSWIKEWYSHRQPRRHGNWKLGGLTVRGWVIWEEDRVGRLGWTDTAMAGWLAEGQPGWWDENDKWETINSYAYVITGGEPEPEPDKTVALPYQELWPNEEAVRDQ</sequence>